<gene>
    <name evidence="2" type="ORF">CEUTPL_LOCUS8477</name>
</gene>
<dbReference type="EMBL" id="OU892280">
    <property type="protein sequence ID" value="CAG9767923.1"/>
    <property type="molecule type" value="Genomic_DNA"/>
</dbReference>
<name>A0A9N9MQ96_9CUCU</name>
<organism evidence="2 3">
    <name type="scientific">Ceutorhynchus assimilis</name>
    <name type="common">cabbage seed weevil</name>
    <dbReference type="NCBI Taxonomy" id="467358"/>
    <lineage>
        <taxon>Eukaryota</taxon>
        <taxon>Metazoa</taxon>
        <taxon>Ecdysozoa</taxon>
        <taxon>Arthropoda</taxon>
        <taxon>Hexapoda</taxon>
        <taxon>Insecta</taxon>
        <taxon>Pterygota</taxon>
        <taxon>Neoptera</taxon>
        <taxon>Endopterygota</taxon>
        <taxon>Coleoptera</taxon>
        <taxon>Polyphaga</taxon>
        <taxon>Cucujiformia</taxon>
        <taxon>Curculionidae</taxon>
        <taxon>Ceutorhynchinae</taxon>
        <taxon>Ceutorhynchus</taxon>
    </lineage>
</organism>
<accession>A0A9N9MQ96</accession>
<dbReference type="AlphaFoldDB" id="A0A9N9MQ96"/>
<proteinExistence type="predicted"/>
<reference evidence="2" key="1">
    <citation type="submission" date="2022-01" db="EMBL/GenBank/DDBJ databases">
        <authorList>
            <person name="King R."/>
        </authorList>
    </citation>
    <scope>NUCLEOTIDE SEQUENCE</scope>
</reference>
<feature type="coiled-coil region" evidence="1">
    <location>
        <begin position="16"/>
        <end position="57"/>
    </location>
</feature>
<dbReference type="OrthoDB" id="6691415at2759"/>
<sequence length="341" mass="39931">MAEPFKRDFVEFEKAFRELKTELHMKRSEVTKLKSELEDAHNEIHNYKQSLDKEKKSSEDNKITMAMFMKRTQDYESKFFEKRDALARLDLQHKMECSKNTELTEDLRKIAFEKLQLVRKIVALEEQRKRDMLYTNDITQHCMQVKNMMETLQSDIGKVNEDHETLHCLIQQVDSMQESAQTCQGLSDSIAILKSEMKTFEEESVKYKAKSELLESLISDNVGLQDQENLEAKVILNQYKKMIAHNKQIIEIKNEMIKTLNSNLNQEKKINIKLILDNDRMNEQILNLQKKSNELRAKIGETIQIAEPTQPVQNTLLEASVARIKIESDIIIEIEDSPRHV</sequence>
<protein>
    <submittedName>
        <fullName evidence="2">Uncharacterized protein</fullName>
    </submittedName>
</protein>
<evidence type="ECO:0000256" key="1">
    <source>
        <dbReference type="SAM" id="Coils"/>
    </source>
</evidence>
<feature type="coiled-coil region" evidence="1">
    <location>
        <begin position="183"/>
        <end position="210"/>
    </location>
</feature>
<dbReference type="Proteomes" id="UP001152799">
    <property type="component" value="Chromosome 4"/>
</dbReference>
<keyword evidence="1" id="KW-0175">Coiled coil</keyword>
<keyword evidence="3" id="KW-1185">Reference proteome</keyword>
<evidence type="ECO:0000313" key="3">
    <source>
        <dbReference type="Proteomes" id="UP001152799"/>
    </source>
</evidence>
<evidence type="ECO:0000313" key="2">
    <source>
        <dbReference type="EMBL" id="CAG9767923.1"/>
    </source>
</evidence>